<dbReference type="EMBL" id="CADCUQ010000346">
    <property type="protein sequence ID" value="CAA9397715.1"/>
    <property type="molecule type" value="Genomic_DNA"/>
</dbReference>
<dbReference type="AlphaFoldDB" id="A0A6J4NX04"/>
<feature type="non-terminal residue" evidence="2">
    <location>
        <position position="1"/>
    </location>
</feature>
<feature type="compositionally biased region" description="Basic residues" evidence="1">
    <location>
        <begin position="1"/>
        <end position="10"/>
    </location>
</feature>
<accession>A0A6J4NX04</accession>
<sequence>GGGRERRKQRAGCAPATPRETAGRGGPAVHRHVRHRRPARPRRAREGRPLRHRRVRQGAEGAGGRAALRVPRHDHAVGRVPALGQGPHPHVLPRRRPRQRVRRAGPVEDHDEVLHRQAL</sequence>
<evidence type="ECO:0000256" key="1">
    <source>
        <dbReference type="SAM" id="MobiDB-lite"/>
    </source>
</evidence>
<evidence type="ECO:0000313" key="2">
    <source>
        <dbReference type="EMBL" id="CAA9397715.1"/>
    </source>
</evidence>
<reference evidence="2" key="1">
    <citation type="submission" date="2020-02" db="EMBL/GenBank/DDBJ databases">
        <authorList>
            <person name="Meier V. D."/>
        </authorList>
    </citation>
    <scope>NUCLEOTIDE SEQUENCE</scope>
    <source>
        <strain evidence="2">AVDCRST_MAG64</strain>
    </source>
</reference>
<organism evidence="2">
    <name type="scientific">uncultured Phycisphaerae bacterium</name>
    <dbReference type="NCBI Taxonomy" id="904963"/>
    <lineage>
        <taxon>Bacteria</taxon>
        <taxon>Pseudomonadati</taxon>
        <taxon>Planctomycetota</taxon>
        <taxon>Phycisphaerae</taxon>
        <taxon>environmental samples</taxon>
    </lineage>
</organism>
<feature type="compositionally biased region" description="Basic and acidic residues" evidence="1">
    <location>
        <begin position="105"/>
        <end position="119"/>
    </location>
</feature>
<protein>
    <submittedName>
        <fullName evidence="2">Uncharacterized protein</fullName>
    </submittedName>
</protein>
<name>A0A6J4NX04_9BACT</name>
<feature type="region of interest" description="Disordered" evidence="1">
    <location>
        <begin position="1"/>
        <end position="119"/>
    </location>
</feature>
<proteinExistence type="predicted"/>
<gene>
    <name evidence="2" type="ORF">AVDCRST_MAG64-1614</name>
</gene>
<feature type="compositionally biased region" description="Basic residues" evidence="1">
    <location>
        <begin position="91"/>
        <end position="103"/>
    </location>
</feature>
<feature type="non-terminal residue" evidence="2">
    <location>
        <position position="119"/>
    </location>
</feature>
<feature type="compositionally biased region" description="Basic residues" evidence="1">
    <location>
        <begin position="29"/>
        <end position="43"/>
    </location>
</feature>